<dbReference type="Pfam" id="PF01395">
    <property type="entry name" value="PBP_GOBP"/>
    <property type="match status" value="1"/>
</dbReference>
<dbReference type="GO" id="GO:0005615">
    <property type="term" value="C:extracellular space"/>
    <property type="evidence" value="ECO:0007669"/>
    <property type="project" value="TreeGrafter"/>
</dbReference>
<dbReference type="PANTHER" id="PTHR11857">
    <property type="entry name" value="ODORANT BINDING PROTEIN-RELATED"/>
    <property type="match status" value="1"/>
</dbReference>
<dbReference type="SMART" id="SM00708">
    <property type="entry name" value="PhBP"/>
    <property type="match status" value="1"/>
</dbReference>
<dbReference type="GO" id="GO:0007608">
    <property type="term" value="P:sensory perception of smell"/>
    <property type="evidence" value="ECO:0007669"/>
    <property type="project" value="TreeGrafter"/>
</dbReference>
<feature type="chain" id="PRO_5017054388" evidence="2">
    <location>
        <begin position="30"/>
        <end position="150"/>
    </location>
</feature>
<keyword evidence="1 2" id="KW-0732">Signal</keyword>
<proteinExistence type="evidence at transcript level"/>
<sequence length="150" mass="16427">MVTNMDTGGTLFKFTVFLVFTTLLLMVVGQELDPEKMYKMCQQKSNATDDELSSFLKSQSIPTTEHGKCLLACIFENTGVLTKEGKYNADGIYEMAKRSYDKSPEQLVKAKKVVDTCAKEVEDSVNKCEAAVKAANCTMVVSQKVGLGSA</sequence>
<dbReference type="AlphaFoldDB" id="A0A343WGX8"/>
<evidence type="ECO:0000256" key="2">
    <source>
        <dbReference type="SAM" id="SignalP"/>
    </source>
</evidence>
<dbReference type="PANTHER" id="PTHR11857:SF42">
    <property type="entry name" value="GENERAL ODORANT-BINDING PROTEIN 19D-RELATED"/>
    <property type="match status" value="1"/>
</dbReference>
<name>A0A343WGX8_MATON</name>
<feature type="signal peptide" evidence="2">
    <location>
        <begin position="1"/>
        <end position="29"/>
    </location>
</feature>
<accession>A0A343WGX8</accession>
<dbReference type="SUPFAM" id="SSF47565">
    <property type="entry name" value="Insect pheromone/odorant-binding proteins"/>
    <property type="match status" value="1"/>
</dbReference>
<dbReference type="EMBL" id="MF417515">
    <property type="protein sequence ID" value="AWC68002.1"/>
    <property type="molecule type" value="mRNA"/>
</dbReference>
<dbReference type="InterPro" id="IPR006170">
    <property type="entry name" value="PBP/GOBP"/>
</dbReference>
<gene>
    <name evidence="3" type="primary">OBP38</name>
</gene>
<dbReference type="Gene3D" id="1.10.238.20">
    <property type="entry name" value="Pheromone/general odorant binding protein domain"/>
    <property type="match status" value="1"/>
</dbReference>
<protein>
    <submittedName>
        <fullName evidence="3">Odorant-binding protein 38</fullName>
    </submittedName>
</protein>
<reference evidence="3" key="1">
    <citation type="submission" date="2017-07" db="EMBL/GenBank/DDBJ databases">
        <authorList>
            <person name="Sun Z.S."/>
            <person name="Albrecht U."/>
            <person name="Echele G."/>
            <person name="Lee C.C."/>
        </authorList>
    </citation>
    <scope>NUCLEOTIDE SEQUENCE</scope>
</reference>
<evidence type="ECO:0000256" key="1">
    <source>
        <dbReference type="ARBA" id="ARBA00022729"/>
    </source>
</evidence>
<evidence type="ECO:0000313" key="3">
    <source>
        <dbReference type="EMBL" id="AWC68002.1"/>
    </source>
</evidence>
<dbReference type="GO" id="GO:0005549">
    <property type="term" value="F:odorant binding"/>
    <property type="evidence" value="ECO:0007669"/>
    <property type="project" value="InterPro"/>
</dbReference>
<dbReference type="CDD" id="cd23992">
    <property type="entry name" value="PBP_GOBP"/>
    <property type="match status" value="1"/>
</dbReference>
<organism evidence="3">
    <name type="scientific">Matsumurasca onukii</name>
    <name type="common">Tea green leafhopper</name>
    <name type="synonym">Empoasca onukii</name>
    <dbReference type="NCBI Taxonomy" id="2912585"/>
    <lineage>
        <taxon>Eukaryota</taxon>
        <taxon>Metazoa</taxon>
        <taxon>Ecdysozoa</taxon>
        <taxon>Arthropoda</taxon>
        <taxon>Hexapoda</taxon>
        <taxon>Insecta</taxon>
        <taxon>Pterygota</taxon>
        <taxon>Neoptera</taxon>
        <taxon>Paraneoptera</taxon>
        <taxon>Hemiptera</taxon>
        <taxon>Auchenorrhyncha</taxon>
        <taxon>Membracoidea</taxon>
        <taxon>Cicadellidae</taxon>
        <taxon>Typhlocybinae</taxon>
        <taxon>Empoascini</taxon>
        <taxon>Matsumurasca</taxon>
    </lineage>
</organism>
<dbReference type="InterPro" id="IPR036728">
    <property type="entry name" value="PBP_GOBP_sf"/>
</dbReference>